<dbReference type="KEGG" id="mbas:ALGA_2749"/>
<keyword evidence="2" id="KW-1185">Reference proteome</keyword>
<name>A0A1Y1CP92_9BACT</name>
<reference evidence="2" key="2">
    <citation type="journal article" date="2020" name="Antonie Van Leeuwenhoek">
        <title>Labilibaculum antarcticum sp. nov., a novel facultative anaerobic, psychrotorelant bacterium isolated from marine sediment of Antarctica.</title>
        <authorList>
            <person name="Watanabe M."/>
            <person name="Kojima H."/>
            <person name="Fukui M."/>
        </authorList>
    </citation>
    <scope>NUCLEOTIDE SEQUENCE [LARGE SCALE GENOMIC DNA]</scope>
    <source>
        <strain evidence="2">SPP2</strain>
    </source>
</reference>
<evidence type="ECO:0000313" key="2">
    <source>
        <dbReference type="Proteomes" id="UP000218267"/>
    </source>
</evidence>
<gene>
    <name evidence="1" type="ORF">ALGA_2749</name>
</gene>
<sequence>MKFKKEEVCMNKIKMILLTGFVFVLSSSLQAQYIIEQLEYQIPINYELVSEDMDFEDAADEARFFLQLSESKLKDAAQREYGEIEMIASTIYIDGDNFTVESTSPEEGKTTVIFNHNKGLMYYVLWSQEKIFVVLEADMTDIQKDAEAAMQKMMAQLSPEMQEQARMAMKTEKGNQQSAKQITETGRKMVKYGQKCTEYLLEDEQEIMVIWASDDSMGLALKAKSMSDKLAEIFPSMDEEEQDEWEFVSGKIPIEVRTFRLDVMAGANMEIQAITRISKTTPPAEKFILPAEAVGFERSSFKEMMKQMQEMMQGMDEE</sequence>
<proteinExistence type="predicted"/>
<evidence type="ECO:0008006" key="3">
    <source>
        <dbReference type="Google" id="ProtNLM"/>
    </source>
</evidence>
<dbReference type="Proteomes" id="UP000218267">
    <property type="component" value="Chromosome"/>
</dbReference>
<reference evidence="1 2" key="1">
    <citation type="journal article" date="2018" name="Mar. Genomics">
        <title>Complete genome sequence of Marinifilaceae bacterium strain SPP2, isolated from the Antarctic marine sediment.</title>
        <authorList>
            <person name="Watanabe M."/>
            <person name="Kojima H."/>
            <person name="Fukui M."/>
        </authorList>
    </citation>
    <scope>NUCLEOTIDE SEQUENCE [LARGE SCALE GENOMIC DNA]</scope>
    <source>
        <strain evidence="1 2">SPP2</strain>
    </source>
</reference>
<dbReference type="AlphaFoldDB" id="A0A1Y1CP92"/>
<dbReference type="EMBL" id="AP018042">
    <property type="protein sequence ID" value="BAX81061.1"/>
    <property type="molecule type" value="Genomic_DNA"/>
</dbReference>
<protein>
    <recommendedName>
        <fullName evidence="3">DUF4412 domain-containing protein</fullName>
    </recommendedName>
</protein>
<organism evidence="1 2">
    <name type="scientific">Labilibaculum antarcticum</name>
    <dbReference type="NCBI Taxonomy" id="1717717"/>
    <lineage>
        <taxon>Bacteria</taxon>
        <taxon>Pseudomonadati</taxon>
        <taxon>Bacteroidota</taxon>
        <taxon>Bacteroidia</taxon>
        <taxon>Marinilabiliales</taxon>
        <taxon>Marinifilaceae</taxon>
        <taxon>Labilibaculum</taxon>
    </lineage>
</organism>
<accession>A0A1Y1CP92</accession>
<evidence type="ECO:0000313" key="1">
    <source>
        <dbReference type="EMBL" id="BAX81061.1"/>
    </source>
</evidence>